<evidence type="ECO:0000256" key="4">
    <source>
        <dbReference type="ARBA" id="ARBA00023136"/>
    </source>
</evidence>
<feature type="transmembrane region" description="Helical" evidence="6">
    <location>
        <begin position="340"/>
        <end position="359"/>
    </location>
</feature>
<sequence length="1317" mass="141972">MSLPSLFRSSRRRGNIDDNGDDDGKGDLQPLTRGDDHHDYDYDNDDDDDDDEGDDMHGKADYGGDDSDNDIVFESGRRAGQRRPASLATAAHHQRNGQGASHKHQQHQQSLGRASVGGGARQPDETHSDPERTRHRAQQAGYDEGRATWRELAASIFNLVSSVIGGGMLSIPFAFGESGVLVGMVVLVVMALCATHSAHLLVVSRRFGERAGLLSASDRGDYEVIAKCAFGPAAAYTVVFIMFYICLMPCIAYLILFADGVAPLMRLAGGTDFVLADRGVIMILAAVTLLPVTLLRSLSALKHTSAIGVFSAFFILLAVTIRFAQNGIATTVAMARAESSLFGTVSVLSVAFLCHFNLAQTEHELRRPSKGQLNTLLTSTFTISGGVYLLFGIVGYLQFGSAIQGNVFNNFSDSDSLINIARVTFALVMWTSYPLLAYPCRAALDQLLFWGVPWQRSRHVAETLFILSVTLICALYIPNVMTIWRFTGSTCTLLAIFVFPPLFYLKLRTPTVRPTRQALERRRRNQARLAEASRNNNNNNNTTSGAGIADLELSEPAVAAVDFDDDDFVQEPFYKDYSGLSAVLMLFSGFVLFIACTYETFRTLVTIVVTIAAAGHSSGRPGASPLLLRVPQFVHLMGAQSAGGKTGELLVPDCDSDALYEASRLNTSAGGGGVVLPSAFFTAGRFAGTVKLDDAITLESDGLNALYVARFAAQTVVDASTSHFETSAIPSVFASAMQKSLKVFDWAVTIKATSKDGALSVQRLVRFTARDGRKQIVVTGLFSNTNLTIGFSNPEFAFAPLQVDEGTPRAFFVLTFEADTGKLVWASAGKLSLDCPDLSPSIIPVPAAADPETGRRSTVLLAISFCGTFTLDDCVQEATGDGMNSVVLSLSTADGNMDPEDDGAVCGVHMLYKPENKSQSVRILDAVALPQGSDTARDIVLVGSYTGAPAFYNQVLPATDGAPLFFAVTLSSDASDPDELALIHKNIFQAHIENVEDLRADGISLSQFYVTGSYHGLLKSSPSLSFPSRGDTSDAFIASMDLTSTDNDVVSIPWVWRLGSTAEKDELTKPAIGGALGVAVSGRATKGTIFEGIVGNERLASQYLYNTAQEGDIVVRIGFDGQLLYENLFTDRADNRTYIADLALYRDNNMILTGHAQAEVNFARFVIAGSNQAAFLGGLLFCANDCLAANRIPCRPGSLTCRECQFDYEITDEMMGTQQTCALSNQEETALFSGTFATVSLAVLISLSIGCAIFLAWRSRAARTAVVAAKVAATRLKNRGKAPQRYRPVSNRDEFELLSQDAMDDEDEAVFDVTTTR</sequence>
<dbReference type="PhylomeDB" id="A0A0D2X0V9"/>
<feature type="transmembrane region" description="Helical" evidence="6">
    <location>
        <begin position="417"/>
        <end position="438"/>
    </location>
</feature>
<dbReference type="Proteomes" id="UP000008743">
    <property type="component" value="Unassembled WGS sequence"/>
</dbReference>
<feature type="transmembrane region" description="Helical" evidence="6">
    <location>
        <begin position="275"/>
        <end position="295"/>
    </location>
</feature>
<reference evidence="9" key="1">
    <citation type="submission" date="2011-02" db="EMBL/GenBank/DDBJ databases">
        <title>The Genome Sequence of Capsaspora owczarzaki ATCC 30864.</title>
        <authorList>
            <person name="Russ C."/>
            <person name="Cuomo C."/>
            <person name="Burger G."/>
            <person name="Gray M.W."/>
            <person name="Holland P.W.H."/>
            <person name="King N."/>
            <person name="Lang F.B.F."/>
            <person name="Roger A.J."/>
            <person name="Ruiz-Trillo I."/>
            <person name="Young S.K."/>
            <person name="Zeng Q."/>
            <person name="Gargeya S."/>
            <person name="Alvarado L."/>
            <person name="Berlin A."/>
            <person name="Chapman S.B."/>
            <person name="Chen Z."/>
            <person name="Freedman E."/>
            <person name="Gellesch M."/>
            <person name="Goldberg J."/>
            <person name="Griggs A."/>
            <person name="Gujja S."/>
            <person name="Heilman E."/>
            <person name="Heiman D."/>
            <person name="Howarth C."/>
            <person name="Mehta T."/>
            <person name="Neiman D."/>
            <person name="Pearson M."/>
            <person name="Roberts A."/>
            <person name="Saif S."/>
            <person name="Shea T."/>
            <person name="Shenoy N."/>
            <person name="Sisk P."/>
            <person name="Stolte C."/>
            <person name="Sykes S."/>
            <person name="White J."/>
            <person name="Yandava C."/>
            <person name="Haas B."/>
            <person name="Nusbaum C."/>
            <person name="Birren B."/>
        </authorList>
    </citation>
    <scope>NUCLEOTIDE SEQUENCE</scope>
    <source>
        <strain evidence="9">ATCC 30864</strain>
    </source>
</reference>
<feature type="compositionally biased region" description="Basic and acidic residues" evidence="5">
    <location>
        <begin position="122"/>
        <end position="132"/>
    </location>
</feature>
<keyword evidence="9" id="KW-1185">Reference proteome</keyword>
<feature type="transmembrane region" description="Helical" evidence="6">
    <location>
        <begin position="1230"/>
        <end position="1257"/>
    </location>
</feature>
<feature type="transmembrane region" description="Helical" evidence="6">
    <location>
        <begin position="181"/>
        <end position="203"/>
    </location>
</feature>
<evidence type="ECO:0000313" key="9">
    <source>
        <dbReference type="Proteomes" id="UP000008743"/>
    </source>
</evidence>
<feature type="region of interest" description="Disordered" evidence="5">
    <location>
        <begin position="1"/>
        <end position="142"/>
    </location>
</feature>
<dbReference type="STRING" id="595528.A0A0D2X0V9"/>
<evidence type="ECO:0000256" key="1">
    <source>
        <dbReference type="ARBA" id="ARBA00004141"/>
    </source>
</evidence>
<feature type="transmembrane region" description="Helical" evidence="6">
    <location>
        <begin position="156"/>
        <end position="175"/>
    </location>
</feature>
<dbReference type="GO" id="GO:0016020">
    <property type="term" value="C:membrane"/>
    <property type="evidence" value="ECO:0007669"/>
    <property type="project" value="UniProtKB-SubCell"/>
</dbReference>
<dbReference type="InParanoid" id="A0A0D2X0V9"/>
<name>A0A0D2X0V9_CAPO3</name>
<feature type="transmembrane region" description="Helical" evidence="6">
    <location>
        <begin position="483"/>
        <end position="505"/>
    </location>
</feature>
<keyword evidence="4 6" id="KW-0472">Membrane</keyword>
<feature type="transmembrane region" description="Helical" evidence="6">
    <location>
        <begin position="577"/>
        <end position="595"/>
    </location>
</feature>
<dbReference type="InterPro" id="IPR013057">
    <property type="entry name" value="AA_transpt_TM"/>
</dbReference>
<feature type="transmembrane region" description="Helical" evidence="6">
    <location>
        <begin position="307"/>
        <end position="328"/>
    </location>
</feature>
<comment type="subcellular location">
    <subcellularLocation>
        <location evidence="1">Membrane</location>
        <topology evidence="1">Multi-pass membrane protein</topology>
    </subcellularLocation>
</comment>
<evidence type="ECO:0000259" key="7">
    <source>
        <dbReference type="Pfam" id="PF01490"/>
    </source>
</evidence>
<feature type="compositionally biased region" description="Acidic residues" evidence="5">
    <location>
        <begin position="42"/>
        <end position="54"/>
    </location>
</feature>
<dbReference type="EMBL" id="KE346360">
    <property type="protein sequence ID" value="KJE89739.1"/>
    <property type="molecule type" value="Genomic_DNA"/>
</dbReference>
<dbReference type="Pfam" id="PF01490">
    <property type="entry name" value="Aa_trans"/>
    <property type="match status" value="1"/>
</dbReference>
<proteinExistence type="predicted"/>
<dbReference type="PANTHER" id="PTHR22950">
    <property type="entry name" value="AMINO ACID TRANSPORTER"/>
    <property type="match status" value="1"/>
</dbReference>
<gene>
    <name evidence="8" type="ORF">CAOG_009388</name>
</gene>
<feature type="domain" description="Amino acid transporter transmembrane" evidence="7">
    <location>
        <begin position="155"/>
        <end position="517"/>
    </location>
</feature>
<evidence type="ECO:0000256" key="3">
    <source>
        <dbReference type="ARBA" id="ARBA00022989"/>
    </source>
</evidence>
<evidence type="ECO:0000256" key="2">
    <source>
        <dbReference type="ARBA" id="ARBA00022692"/>
    </source>
</evidence>
<keyword evidence="3 6" id="KW-1133">Transmembrane helix</keyword>
<protein>
    <recommendedName>
        <fullName evidence="7">Amino acid transporter transmembrane domain-containing protein</fullName>
    </recommendedName>
</protein>
<feature type="transmembrane region" description="Helical" evidence="6">
    <location>
        <begin position="224"/>
        <end position="255"/>
    </location>
</feature>
<keyword evidence="2 6" id="KW-0812">Transmembrane</keyword>
<dbReference type="OrthoDB" id="438545at2759"/>
<evidence type="ECO:0000256" key="5">
    <source>
        <dbReference type="SAM" id="MobiDB-lite"/>
    </source>
</evidence>
<accession>A0A0D2X0V9</accession>
<organism evidence="8 9">
    <name type="scientific">Capsaspora owczarzaki (strain ATCC 30864)</name>
    <dbReference type="NCBI Taxonomy" id="595528"/>
    <lineage>
        <taxon>Eukaryota</taxon>
        <taxon>Filasterea</taxon>
        <taxon>Capsaspora</taxon>
    </lineage>
</organism>
<feature type="transmembrane region" description="Helical" evidence="6">
    <location>
        <begin position="459"/>
        <end position="477"/>
    </location>
</feature>
<feature type="transmembrane region" description="Helical" evidence="6">
    <location>
        <begin position="371"/>
        <end position="397"/>
    </location>
</feature>
<evidence type="ECO:0000256" key="6">
    <source>
        <dbReference type="SAM" id="Phobius"/>
    </source>
</evidence>
<dbReference type="GO" id="GO:0015179">
    <property type="term" value="F:L-amino acid transmembrane transporter activity"/>
    <property type="evidence" value="ECO:0007669"/>
    <property type="project" value="TreeGrafter"/>
</dbReference>
<evidence type="ECO:0000313" key="8">
    <source>
        <dbReference type="EMBL" id="KJE89739.1"/>
    </source>
</evidence>